<dbReference type="GO" id="GO:0009307">
    <property type="term" value="P:DNA restriction-modification system"/>
    <property type="evidence" value="ECO:0007669"/>
    <property type="project" value="UniProtKB-KW"/>
</dbReference>
<sequence length="463" mass="53175">MIKKLSDICSFLSGNAWKSSEFTDEGIPIIRINNLNTNDNDFKYWKGDYDKKFLIYEGDLLVSLSGTIKTFQWNGPEALLNQRIVKVIANPETNQDWVYYQISNVIEQIANKGKHAVIRNVSVNDLKNFEVDVPDFQTQNKIVAILDKARALVQKRQKTKVLLDELLRAQFLEMIGNPTISEKYKLTTLSTYLEKVQIGPFGSQLHRADYVSNEIPLINPINIIDNKIEPDFEVTIKKSKYVSLPNYHLKTGDIIMARRGEMGRCGIISEKENGWFCGTGSLYLRPKDTRKAMFLLHCITNRATVEYLNHNAKGVTMKNLNKTIIANIPIVDCPEEVIIKFNAIVEKYDKIRLRVIDNLQQIENLFYSVLQKAFSGKLNLDVSILLDALLEEIDLQKPENDIFSIVTNEGYLLNLVKRLNNREFESQELYDKAKHVAFQLLKEEELIAQGYDEESKCLKLIAK</sequence>
<comment type="caution">
    <text evidence="5">The sequence shown here is derived from an EMBL/GenBank/DDBJ whole genome shotgun (WGS) entry which is preliminary data.</text>
</comment>
<feature type="domain" description="Type I restriction modification DNA specificity" evidence="4">
    <location>
        <begin position="2"/>
        <end position="151"/>
    </location>
</feature>
<evidence type="ECO:0000313" key="6">
    <source>
        <dbReference type="Proteomes" id="UP000295221"/>
    </source>
</evidence>
<name>A0A4R2G3I5_9BACT</name>
<dbReference type="CDD" id="cd17254">
    <property type="entry name" value="RMtype1_S_FclI-TRD1-CR1_like"/>
    <property type="match status" value="1"/>
</dbReference>
<protein>
    <submittedName>
        <fullName evidence="5">Type I restriction enzyme S subunit</fullName>
    </submittedName>
</protein>
<dbReference type="PANTHER" id="PTHR30408:SF12">
    <property type="entry name" value="TYPE I RESTRICTION ENZYME MJAVIII SPECIFICITY SUBUNIT"/>
    <property type="match status" value="1"/>
</dbReference>
<dbReference type="Pfam" id="PF01420">
    <property type="entry name" value="Methylase_S"/>
    <property type="match status" value="2"/>
</dbReference>
<evidence type="ECO:0000313" key="5">
    <source>
        <dbReference type="EMBL" id="TCO02195.1"/>
    </source>
</evidence>
<accession>A0A4R2G3I5</accession>
<dbReference type="Gene3D" id="3.90.220.20">
    <property type="entry name" value="DNA methylase specificity domains"/>
    <property type="match status" value="2"/>
</dbReference>
<dbReference type="Proteomes" id="UP000295221">
    <property type="component" value="Unassembled WGS sequence"/>
</dbReference>
<proteinExistence type="inferred from homology"/>
<dbReference type="InterPro" id="IPR044946">
    <property type="entry name" value="Restrct_endonuc_typeI_TRD_sf"/>
</dbReference>
<gene>
    <name evidence="5" type="ORF">EV194_1266</name>
</gene>
<dbReference type="RefSeq" id="WP_132435628.1">
    <property type="nucleotide sequence ID" value="NZ_SLWK01000026.1"/>
</dbReference>
<keyword evidence="3" id="KW-0238">DNA-binding</keyword>
<keyword evidence="6" id="KW-1185">Reference proteome</keyword>
<dbReference type="AlphaFoldDB" id="A0A4R2G3I5"/>
<dbReference type="InterPro" id="IPR052021">
    <property type="entry name" value="Type-I_RS_S_subunit"/>
</dbReference>
<dbReference type="InterPro" id="IPR000055">
    <property type="entry name" value="Restrct_endonuc_typeI_TRD"/>
</dbReference>
<feature type="domain" description="Type I restriction modification DNA specificity" evidence="4">
    <location>
        <begin position="215"/>
        <end position="330"/>
    </location>
</feature>
<evidence type="ECO:0000259" key="4">
    <source>
        <dbReference type="Pfam" id="PF01420"/>
    </source>
</evidence>
<dbReference type="SUPFAM" id="SSF116734">
    <property type="entry name" value="DNA methylase specificity domain"/>
    <property type="match status" value="2"/>
</dbReference>
<keyword evidence="2" id="KW-0680">Restriction system</keyword>
<organism evidence="5 6">
    <name type="scientific">Natronoflexus pectinivorans</name>
    <dbReference type="NCBI Taxonomy" id="682526"/>
    <lineage>
        <taxon>Bacteria</taxon>
        <taxon>Pseudomonadati</taxon>
        <taxon>Bacteroidota</taxon>
        <taxon>Bacteroidia</taxon>
        <taxon>Marinilabiliales</taxon>
        <taxon>Marinilabiliaceae</taxon>
        <taxon>Natronoflexus</taxon>
    </lineage>
</organism>
<evidence type="ECO:0000256" key="3">
    <source>
        <dbReference type="ARBA" id="ARBA00023125"/>
    </source>
</evidence>
<evidence type="ECO:0000256" key="2">
    <source>
        <dbReference type="ARBA" id="ARBA00022747"/>
    </source>
</evidence>
<dbReference type="EMBL" id="SLWK01000026">
    <property type="protein sequence ID" value="TCO02195.1"/>
    <property type="molecule type" value="Genomic_DNA"/>
</dbReference>
<reference evidence="5 6" key="1">
    <citation type="submission" date="2019-03" db="EMBL/GenBank/DDBJ databases">
        <title>Genomic Encyclopedia of Type Strains, Phase IV (KMG-IV): sequencing the most valuable type-strain genomes for metagenomic binning, comparative biology and taxonomic classification.</title>
        <authorList>
            <person name="Goeker M."/>
        </authorList>
    </citation>
    <scope>NUCLEOTIDE SEQUENCE [LARGE SCALE GENOMIC DNA]</scope>
    <source>
        <strain evidence="5 6">DSM 24179</strain>
    </source>
</reference>
<dbReference type="GO" id="GO:0003677">
    <property type="term" value="F:DNA binding"/>
    <property type="evidence" value="ECO:0007669"/>
    <property type="project" value="UniProtKB-KW"/>
</dbReference>
<dbReference type="PANTHER" id="PTHR30408">
    <property type="entry name" value="TYPE-1 RESTRICTION ENZYME ECOKI SPECIFICITY PROTEIN"/>
    <property type="match status" value="1"/>
</dbReference>
<comment type="similarity">
    <text evidence="1">Belongs to the type-I restriction system S methylase family.</text>
</comment>
<evidence type="ECO:0000256" key="1">
    <source>
        <dbReference type="ARBA" id="ARBA00010923"/>
    </source>
</evidence>
<dbReference type="OrthoDB" id="2234796at2"/>